<feature type="compositionally biased region" description="Basic residues" evidence="1">
    <location>
        <begin position="41"/>
        <end position="51"/>
    </location>
</feature>
<dbReference type="AlphaFoldDB" id="A0AAV4WWF7"/>
<evidence type="ECO:0000313" key="3">
    <source>
        <dbReference type="Proteomes" id="UP001054837"/>
    </source>
</evidence>
<feature type="region of interest" description="Disordered" evidence="1">
    <location>
        <begin position="36"/>
        <end position="71"/>
    </location>
</feature>
<evidence type="ECO:0000256" key="1">
    <source>
        <dbReference type="SAM" id="MobiDB-lite"/>
    </source>
</evidence>
<proteinExistence type="predicted"/>
<name>A0AAV4WWF7_9ARAC</name>
<keyword evidence="3" id="KW-1185">Reference proteome</keyword>
<sequence>MVEQILPLASKPQQQRMDLSSISFHVLLQNARFSSESSFARSKRRKSHHSSSHGALINTRPRTPQPPLDDAIQLHFNEYGPSDE</sequence>
<reference evidence="2 3" key="1">
    <citation type="submission" date="2021-06" db="EMBL/GenBank/DDBJ databases">
        <title>Caerostris darwini draft genome.</title>
        <authorList>
            <person name="Kono N."/>
            <person name="Arakawa K."/>
        </authorList>
    </citation>
    <scope>NUCLEOTIDE SEQUENCE [LARGE SCALE GENOMIC DNA]</scope>
</reference>
<organism evidence="2 3">
    <name type="scientific">Caerostris darwini</name>
    <dbReference type="NCBI Taxonomy" id="1538125"/>
    <lineage>
        <taxon>Eukaryota</taxon>
        <taxon>Metazoa</taxon>
        <taxon>Ecdysozoa</taxon>
        <taxon>Arthropoda</taxon>
        <taxon>Chelicerata</taxon>
        <taxon>Arachnida</taxon>
        <taxon>Araneae</taxon>
        <taxon>Araneomorphae</taxon>
        <taxon>Entelegynae</taxon>
        <taxon>Araneoidea</taxon>
        <taxon>Araneidae</taxon>
        <taxon>Caerostris</taxon>
    </lineage>
</organism>
<dbReference type="EMBL" id="BPLQ01015252">
    <property type="protein sequence ID" value="GIY86822.1"/>
    <property type="molecule type" value="Genomic_DNA"/>
</dbReference>
<evidence type="ECO:0000313" key="2">
    <source>
        <dbReference type="EMBL" id="GIY86822.1"/>
    </source>
</evidence>
<accession>A0AAV4WWF7</accession>
<dbReference type="Proteomes" id="UP001054837">
    <property type="component" value="Unassembled WGS sequence"/>
</dbReference>
<protein>
    <submittedName>
        <fullName evidence="2">Uncharacterized protein</fullName>
    </submittedName>
</protein>
<gene>
    <name evidence="2" type="ORF">CDAR_281251</name>
</gene>
<comment type="caution">
    <text evidence="2">The sequence shown here is derived from an EMBL/GenBank/DDBJ whole genome shotgun (WGS) entry which is preliminary data.</text>
</comment>